<evidence type="ECO:0000313" key="3">
    <source>
        <dbReference type="Proteomes" id="UP000261739"/>
    </source>
</evidence>
<gene>
    <name evidence="2" type="ORF">DIW82_05380</name>
</gene>
<proteinExistence type="predicted"/>
<name>A0A3D4SY81_9CORY</name>
<sequence>MLARELSGFRRADYSTHNVQDGGRRHEYPRIETGDLVKTRIPVIQALEESTIQVERASHPEED</sequence>
<evidence type="ECO:0000313" key="2">
    <source>
        <dbReference type="EMBL" id="HCT14229.1"/>
    </source>
</evidence>
<evidence type="ECO:0000256" key="1">
    <source>
        <dbReference type="SAM" id="MobiDB-lite"/>
    </source>
</evidence>
<comment type="caution">
    <text evidence="2">The sequence shown here is derived from an EMBL/GenBank/DDBJ whole genome shotgun (WGS) entry which is preliminary data.</text>
</comment>
<reference evidence="2 3" key="1">
    <citation type="journal article" date="2018" name="Nat. Biotechnol.">
        <title>A standardized bacterial taxonomy based on genome phylogeny substantially revises the tree of life.</title>
        <authorList>
            <person name="Parks D.H."/>
            <person name="Chuvochina M."/>
            <person name="Waite D.W."/>
            <person name="Rinke C."/>
            <person name="Skarshewski A."/>
            <person name="Chaumeil P.A."/>
            <person name="Hugenholtz P."/>
        </authorList>
    </citation>
    <scope>NUCLEOTIDE SEQUENCE [LARGE SCALE GENOMIC DNA]</scope>
    <source>
        <strain evidence="2">UBA11247</strain>
    </source>
</reference>
<dbReference type="EMBL" id="DQID01000146">
    <property type="protein sequence ID" value="HCT14229.1"/>
    <property type="molecule type" value="Genomic_DNA"/>
</dbReference>
<dbReference type="Proteomes" id="UP000261739">
    <property type="component" value="Unassembled WGS sequence"/>
</dbReference>
<accession>A0A3D4SY81</accession>
<feature type="region of interest" description="Disordered" evidence="1">
    <location>
        <begin position="1"/>
        <end position="27"/>
    </location>
</feature>
<dbReference type="AlphaFoldDB" id="A0A3D4SY81"/>
<protein>
    <submittedName>
        <fullName evidence="2">Uncharacterized protein</fullName>
    </submittedName>
</protein>
<organism evidence="2 3">
    <name type="scientific">Corynebacterium nuruki</name>
    <dbReference type="NCBI Taxonomy" id="1032851"/>
    <lineage>
        <taxon>Bacteria</taxon>
        <taxon>Bacillati</taxon>
        <taxon>Actinomycetota</taxon>
        <taxon>Actinomycetes</taxon>
        <taxon>Mycobacteriales</taxon>
        <taxon>Corynebacteriaceae</taxon>
        <taxon>Corynebacterium</taxon>
    </lineage>
</organism>